<dbReference type="SUPFAM" id="SSF56112">
    <property type="entry name" value="Protein kinase-like (PK-like)"/>
    <property type="match status" value="1"/>
</dbReference>
<evidence type="ECO:0000313" key="13">
    <source>
        <dbReference type="EMBL" id="KZN02211.1"/>
    </source>
</evidence>
<dbReference type="Pfam" id="PF23462">
    <property type="entry name" value="LysM3_NFP"/>
    <property type="match status" value="1"/>
</dbReference>
<evidence type="ECO:0000313" key="14">
    <source>
        <dbReference type="EMBL" id="WOG93170.1"/>
    </source>
</evidence>
<feature type="domain" description="LysM" evidence="12">
    <location>
        <begin position="106"/>
        <end position="153"/>
    </location>
</feature>
<dbReference type="InterPro" id="IPR008266">
    <property type="entry name" value="Tyr_kinase_AS"/>
</dbReference>
<comment type="catalytic activity">
    <reaction evidence="8">
        <text>L-seryl-[protein] + ATP = O-phospho-L-seryl-[protein] + ADP + H(+)</text>
        <dbReference type="Rhea" id="RHEA:17989"/>
        <dbReference type="Rhea" id="RHEA-COMP:9863"/>
        <dbReference type="Rhea" id="RHEA-COMP:11604"/>
        <dbReference type="ChEBI" id="CHEBI:15378"/>
        <dbReference type="ChEBI" id="CHEBI:29999"/>
        <dbReference type="ChEBI" id="CHEBI:30616"/>
        <dbReference type="ChEBI" id="CHEBI:83421"/>
        <dbReference type="ChEBI" id="CHEBI:456216"/>
        <dbReference type="EC" id="2.7.11.1"/>
    </reaction>
</comment>
<reference evidence="14" key="2">
    <citation type="submission" date="2022-03" db="EMBL/GenBank/DDBJ databases">
        <title>Draft title - Genomic analysis of global carrot germplasm unveils the trajectory of domestication and the origin of high carotenoid orange carrot.</title>
        <authorList>
            <person name="Iorizzo M."/>
            <person name="Ellison S."/>
            <person name="Senalik D."/>
            <person name="Macko-Podgorni A."/>
            <person name="Grzebelus D."/>
            <person name="Bostan H."/>
            <person name="Rolling W."/>
            <person name="Curaba J."/>
            <person name="Simon P."/>
        </authorList>
    </citation>
    <scope>NUCLEOTIDE SEQUENCE</scope>
    <source>
        <tissue evidence="14">Leaf</tissue>
    </source>
</reference>
<dbReference type="Gramene" id="KZN02211">
    <property type="protein sequence ID" value="KZN02211"/>
    <property type="gene ID" value="DCAR_010965"/>
</dbReference>
<evidence type="ECO:0000256" key="3">
    <source>
        <dbReference type="ARBA" id="ARBA00022679"/>
    </source>
</evidence>
<evidence type="ECO:0000256" key="9">
    <source>
        <dbReference type="SAM" id="Phobius"/>
    </source>
</evidence>
<dbReference type="InterPro" id="IPR059144">
    <property type="entry name" value="NFP_LysM3"/>
</dbReference>
<dbReference type="GO" id="GO:0005886">
    <property type="term" value="C:plasma membrane"/>
    <property type="evidence" value="ECO:0007669"/>
    <property type="project" value="UniProtKB-ARBA"/>
</dbReference>
<dbReference type="PANTHER" id="PTHR45927">
    <property type="entry name" value="LYSM-DOMAIN RECEPTOR-LIKE KINASE-RELATED"/>
    <property type="match status" value="1"/>
</dbReference>
<feature type="chain" id="PRO_5007870975" description="non-specific serine/threonine protein kinase" evidence="10">
    <location>
        <begin position="21"/>
        <end position="600"/>
    </location>
</feature>
<dbReference type="Pfam" id="PF07714">
    <property type="entry name" value="PK_Tyr_Ser-Thr"/>
    <property type="match status" value="1"/>
</dbReference>
<proteinExistence type="predicted"/>
<keyword evidence="6" id="KW-0067">ATP-binding</keyword>
<dbReference type="PANTHER" id="PTHR45927:SF2">
    <property type="entry name" value="SERINE_THREONINE RECEPTOR-LIKE KINASE NFP"/>
    <property type="match status" value="1"/>
</dbReference>
<dbReference type="InterPro" id="IPR011009">
    <property type="entry name" value="Kinase-like_dom_sf"/>
</dbReference>
<evidence type="ECO:0000256" key="4">
    <source>
        <dbReference type="ARBA" id="ARBA00022741"/>
    </source>
</evidence>
<keyword evidence="4" id="KW-0547">Nucleotide-binding</keyword>
<dbReference type="EMBL" id="LNRQ01000003">
    <property type="protein sequence ID" value="KZN02211.1"/>
    <property type="molecule type" value="Genomic_DNA"/>
</dbReference>
<keyword evidence="9" id="KW-0812">Transmembrane</keyword>
<sequence>MAVILLSLLNFFFLLQRVFAQSAANSGTNFSCFSDSPVSCETYVSYRARSPDLMNIGNISDLFGVSRLSIVNANNLPSDEAKLRQNQILLIPITCSCNGSSFFSNVTYRIKAGDSLYSVSINTFQNLTDYHDVQEMNPLLIPNRLKVGMQVVFPLLCRCLSKELEEQGLKYLITYVWQPGNVLLAVSSAFNASPVDFLKENNYRNLSDAVCLPLLMPVTKLPINLSSLGDLHMTRRLNLIIAILGSAGAFVILSALLVYIHRLYVKRRLLEPNVSYTEFFESKGGTIEPQLFKSNLLLKVSGCLDNPIIFDEKAIKEATMNLSDKHRIGRSVYKATIDGEVFAVKKVKDATEEIKILQRLNHANLVKLMGISFWNDEDCFLVYEYAENGSLDNMLFSSTPSSSSSMAFLTWTQRLDIALDVANGLQYMHEHSQPSIVHMDIRASNILLNSNLKAKISNFYSARPATCAKQLKEDVFAFGVILLELFSGRKVMQQSKNGETVIEWDQMRELLEVDEKRVERLEKWMDQNLQGLYPTDSALSILHLANACTLDIYLARPTMTEIVFNLSFLRQSSSEMYEGSWMSGIEPVESSETFSPIIAR</sequence>
<feature type="transmembrane region" description="Helical" evidence="9">
    <location>
        <begin position="239"/>
        <end position="260"/>
    </location>
</feature>
<feature type="signal peptide" evidence="10">
    <location>
        <begin position="1"/>
        <end position="20"/>
    </location>
</feature>
<keyword evidence="10" id="KW-0732">Signal</keyword>
<evidence type="ECO:0000256" key="1">
    <source>
        <dbReference type="ARBA" id="ARBA00012513"/>
    </source>
</evidence>
<keyword evidence="5" id="KW-0418">Kinase</keyword>
<dbReference type="InterPro" id="IPR056561">
    <property type="entry name" value="NFP_LYK_LysM1"/>
</dbReference>
<dbReference type="Proteomes" id="UP000077755">
    <property type="component" value="Chromosome 3"/>
</dbReference>
<keyword evidence="15" id="KW-1185">Reference proteome</keyword>
<evidence type="ECO:0000256" key="7">
    <source>
        <dbReference type="ARBA" id="ARBA00047899"/>
    </source>
</evidence>
<dbReference type="Gene3D" id="3.10.350.10">
    <property type="entry name" value="LysM domain"/>
    <property type="match status" value="1"/>
</dbReference>
<dbReference type="InterPro" id="IPR059143">
    <property type="entry name" value="NFP_LysM2"/>
</dbReference>
<dbReference type="GO" id="GO:0005524">
    <property type="term" value="F:ATP binding"/>
    <property type="evidence" value="ECO:0007669"/>
    <property type="project" value="UniProtKB-KW"/>
</dbReference>
<dbReference type="PROSITE" id="PS51782">
    <property type="entry name" value="LYSM"/>
    <property type="match status" value="1"/>
</dbReference>
<dbReference type="InterPro" id="IPR036779">
    <property type="entry name" value="LysM_dom_sf"/>
</dbReference>
<dbReference type="InterPro" id="IPR000719">
    <property type="entry name" value="Prot_kinase_dom"/>
</dbReference>
<dbReference type="OrthoDB" id="1668230at2759"/>
<dbReference type="Pfam" id="PF23446">
    <property type="entry name" value="LysM1_NFP_LYK"/>
    <property type="match status" value="1"/>
</dbReference>
<keyword evidence="9" id="KW-0472">Membrane</keyword>
<keyword evidence="3" id="KW-0808">Transferase</keyword>
<accession>A0A166B117</accession>
<evidence type="ECO:0000256" key="10">
    <source>
        <dbReference type="SAM" id="SignalP"/>
    </source>
</evidence>
<evidence type="ECO:0000256" key="2">
    <source>
        <dbReference type="ARBA" id="ARBA00022527"/>
    </source>
</evidence>
<dbReference type="EMBL" id="CP093345">
    <property type="protein sequence ID" value="WOG93170.1"/>
    <property type="molecule type" value="Genomic_DNA"/>
</dbReference>
<organism evidence="13">
    <name type="scientific">Daucus carota subsp. sativus</name>
    <name type="common">Carrot</name>
    <dbReference type="NCBI Taxonomy" id="79200"/>
    <lineage>
        <taxon>Eukaryota</taxon>
        <taxon>Viridiplantae</taxon>
        <taxon>Streptophyta</taxon>
        <taxon>Embryophyta</taxon>
        <taxon>Tracheophyta</taxon>
        <taxon>Spermatophyta</taxon>
        <taxon>Magnoliopsida</taxon>
        <taxon>eudicotyledons</taxon>
        <taxon>Gunneridae</taxon>
        <taxon>Pentapetalae</taxon>
        <taxon>asterids</taxon>
        <taxon>campanulids</taxon>
        <taxon>Apiales</taxon>
        <taxon>Apiaceae</taxon>
        <taxon>Apioideae</taxon>
        <taxon>Scandiceae</taxon>
        <taxon>Daucinae</taxon>
        <taxon>Daucus</taxon>
        <taxon>Daucus sect. Daucus</taxon>
    </lineage>
</organism>
<dbReference type="PROSITE" id="PS50011">
    <property type="entry name" value="PROTEIN_KINASE_DOM"/>
    <property type="match status" value="1"/>
</dbReference>
<evidence type="ECO:0000313" key="15">
    <source>
        <dbReference type="Proteomes" id="UP000077755"/>
    </source>
</evidence>
<dbReference type="AlphaFoldDB" id="A0A166B117"/>
<dbReference type="EC" id="2.7.11.1" evidence="1"/>
<evidence type="ECO:0000259" key="11">
    <source>
        <dbReference type="PROSITE" id="PS50011"/>
    </source>
</evidence>
<dbReference type="Gene3D" id="1.10.510.10">
    <property type="entry name" value="Transferase(Phosphotransferase) domain 1"/>
    <property type="match status" value="2"/>
</dbReference>
<evidence type="ECO:0000256" key="5">
    <source>
        <dbReference type="ARBA" id="ARBA00022777"/>
    </source>
</evidence>
<dbReference type="GO" id="GO:0004674">
    <property type="term" value="F:protein serine/threonine kinase activity"/>
    <property type="evidence" value="ECO:0007669"/>
    <property type="project" value="UniProtKB-KW"/>
</dbReference>
<dbReference type="SMART" id="SM00257">
    <property type="entry name" value="LysM"/>
    <property type="match status" value="1"/>
</dbReference>
<evidence type="ECO:0000256" key="6">
    <source>
        <dbReference type="ARBA" id="ARBA00022840"/>
    </source>
</evidence>
<dbReference type="InterPro" id="IPR052611">
    <property type="entry name" value="Plant_RLK_LysM"/>
</dbReference>
<gene>
    <name evidence="13" type="ORF">DCAR_010965</name>
    <name evidence="14" type="ORF">DCAR_0312451</name>
</gene>
<name>A0A166B117_DAUCS</name>
<dbReference type="PROSITE" id="PS00109">
    <property type="entry name" value="PROTEIN_KINASE_TYR"/>
    <property type="match status" value="1"/>
</dbReference>
<dbReference type="Pfam" id="PF23457">
    <property type="entry name" value="LysM2_NFP"/>
    <property type="match status" value="1"/>
</dbReference>
<keyword evidence="2" id="KW-0723">Serine/threonine-protein kinase</keyword>
<dbReference type="KEGG" id="dcr:108213649"/>
<feature type="domain" description="Protein kinase" evidence="11">
    <location>
        <begin position="277"/>
        <end position="569"/>
    </location>
</feature>
<dbReference type="FunFam" id="1.10.510.10:FF:001023">
    <property type="entry name" value="Os07g0541700 protein"/>
    <property type="match status" value="1"/>
</dbReference>
<dbReference type="Gene3D" id="3.30.200.20">
    <property type="entry name" value="Phosphorylase Kinase, domain 1"/>
    <property type="match status" value="1"/>
</dbReference>
<evidence type="ECO:0000256" key="8">
    <source>
        <dbReference type="ARBA" id="ARBA00048679"/>
    </source>
</evidence>
<reference evidence="13" key="1">
    <citation type="journal article" date="2016" name="Nat. Genet.">
        <title>A high-quality carrot genome assembly provides new insights into carotenoid accumulation and asterid genome evolution.</title>
        <authorList>
            <person name="Iorizzo M."/>
            <person name="Ellison S."/>
            <person name="Senalik D."/>
            <person name="Zeng P."/>
            <person name="Satapoomin P."/>
            <person name="Huang J."/>
            <person name="Bowman M."/>
            <person name="Iovene M."/>
            <person name="Sanseverino W."/>
            <person name="Cavagnaro P."/>
            <person name="Yildiz M."/>
            <person name="Macko-Podgorni A."/>
            <person name="Moranska E."/>
            <person name="Grzebelus E."/>
            <person name="Grzebelus D."/>
            <person name="Ashrafi H."/>
            <person name="Zheng Z."/>
            <person name="Cheng S."/>
            <person name="Spooner D."/>
            <person name="Van Deynze A."/>
            <person name="Simon P."/>
        </authorList>
    </citation>
    <scope>NUCLEOTIDE SEQUENCE [LARGE SCALE GENOMIC DNA]</scope>
    <source>
        <tissue evidence="13">Leaf</tissue>
    </source>
</reference>
<protein>
    <recommendedName>
        <fullName evidence="1">non-specific serine/threonine protein kinase</fullName>
        <ecNumber evidence="1">2.7.11.1</ecNumber>
    </recommendedName>
</protein>
<dbReference type="InterPro" id="IPR018392">
    <property type="entry name" value="LysM"/>
</dbReference>
<dbReference type="OMA" id="FFSATHI"/>
<dbReference type="InterPro" id="IPR001245">
    <property type="entry name" value="Ser-Thr/Tyr_kinase_cat_dom"/>
</dbReference>
<keyword evidence="9" id="KW-1133">Transmembrane helix</keyword>
<comment type="catalytic activity">
    <reaction evidence="7">
        <text>L-threonyl-[protein] + ATP = O-phospho-L-threonyl-[protein] + ADP + H(+)</text>
        <dbReference type="Rhea" id="RHEA:46608"/>
        <dbReference type="Rhea" id="RHEA-COMP:11060"/>
        <dbReference type="Rhea" id="RHEA-COMP:11605"/>
        <dbReference type="ChEBI" id="CHEBI:15378"/>
        <dbReference type="ChEBI" id="CHEBI:30013"/>
        <dbReference type="ChEBI" id="CHEBI:30616"/>
        <dbReference type="ChEBI" id="CHEBI:61977"/>
        <dbReference type="ChEBI" id="CHEBI:456216"/>
        <dbReference type="EC" id="2.7.11.1"/>
    </reaction>
</comment>
<evidence type="ECO:0000259" key="12">
    <source>
        <dbReference type="PROSITE" id="PS51782"/>
    </source>
</evidence>